<dbReference type="Proteomes" id="UP000218385">
    <property type="component" value="Chromosome"/>
</dbReference>
<evidence type="ECO:0008006" key="4">
    <source>
        <dbReference type="Google" id="ProtNLM"/>
    </source>
</evidence>
<protein>
    <recommendedName>
        <fullName evidence="4">Binary cytotoxin component</fullName>
    </recommendedName>
</protein>
<dbReference type="InterPro" id="IPR047760">
    <property type="entry name" value="XaxB-like"/>
</dbReference>
<accession>A0AB33EHE0</accession>
<reference evidence="2 3" key="1">
    <citation type="submission" date="2017-09" db="EMBL/GenBank/DDBJ databases">
        <title>Complete Genome sequence of Lysobacter capsici KNU-15.</title>
        <authorList>
            <person name="Kim M.-C."/>
            <person name="Yi H."/>
            <person name="Lee D.-W."/>
            <person name="Shin J.-H."/>
        </authorList>
    </citation>
    <scope>NUCLEOTIDE SEQUENCE [LARGE SCALE GENOMIC DNA]</scope>
    <source>
        <strain evidence="2 3">KNU-15</strain>
    </source>
</reference>
<proteinExistence type="predicted"/>
<feature type="coiled-coil region" evidence="1">
    <location>
        <begin position="249"/>
        <end position="283"/>
    </location>
</feature>
<evidence type="ECO:0000313" key="2">
    <source>
        <dbReference type="EMBL" id="ATE79380.1"/>
    </source>
</evidence>
<sequence length="342" mass="38588">MFMMNNAVNGAPDYATPDRQVMKASQSHFNTLVADNTFAFLPAVMDKTLRLRAQLNTDDQHIGDHIKRAVASLGNVGFASVLARLEEIQSHPSATASLREEKLIELVKYCARRVESTRGPIQTATQYLHQGLGNLEAIRFAEDGIDLVRIETDRRIRMEQAGAGYREDQAKLQEEKRTIDAQIEHFQAPGWLDIFDSLIPSAREIESAIKLVTTKKPDREFLELVLARLKGNLEGIENGRRYSNLTQARDGVRTRLDEVQKALTDTEAQIQDAGSRLQKLEAIASLDQVTRNWVQEAQKLLTAYEHFLQTNEPQLIRDVLSIQAMAGRYTAMLNYLGAIAWR</sequence>
<dbReference type="AlphaFoldDB" id="A0AB33EHE0"/>
<gene>
    <name evidence="2" type="ORF">CNN82_24265</name>
</gene>
<keyword evidence="1" id="KW-0175">Coiled coil</keyword>
<evidence type="ECO:0000256" key="1">
    <source>
        <dbReference type="SAM" id="Coils"/>
    </source>
</evidence>
<name>A0AB33EHE0_9PSED</name>
<organism evidence="2 3">
    <name type="scientific">Pseudomonas frederiksbergensis</name>
    <dbReference type="NCBI Taxonomy" id="104087"/>
    <lineage>
        <taxon>Bacteria</taxon>
        <taxon>Pseudomonadati</taxon>
        <taxon>Pseudomonadota</taxon>
        <taxon>Gammaproteobacteria</taxon>
        <taxon>Pseudomonadales</taxon>
        <taxon>Pseudomonadaceae</taxon>
        <taxon>Pseudomonas</taxon>
    </lineage>
</organism>
<dbReference type="NCBIfam" id="NF033927">
    <property type="entry name" value="alph_xenorhab_B"/>
    <property type="match status" value="1"/>
</dbReference>
<evidence type="ECO:0000313" key="3">
    <source>
        <dbReference type="Proteomes" id="UP000218385"/>
    </source>
</evidence>
<dbReference type="EMBL" id="CP023466">
    <property type="protein sequence ID" value="ATE79380.1"/>
    <property type="molecule type" value="Genomic_DNA"/>
</dbReference>